<dbReference type="PANTHER" id="PTHR14269:SF60">
    <property type="entry name" value="CARDIOLIPIN SYNTHASE (CMP-FORMING)"/>
    <property type="match status" value="1"/>
</dbReference>
<dbReference type="GO" id="GO:0043337">
    <property type="term" value="F:cardiolipin synthase (CMP-forming)"/>
    <property type="evidence" value="ECO:0007669"/>
    <property type="project" value="TreeGrafter"/>
</dbReference>
<dbReference type="GO" id="GO:0016020">
    <property type="term" value="C:membrane"/>
    <property type="evidence" value="ECO:0007669"/>
    <property type="project" value="UniProtKB-SubCell"/>
</dbReference>
<evidence type="ECO:0000256" key="15">
    <source>
        <dbReference type="RuleBase" id="RU003750"/>
    </source>
</evidence>
<keyword evidence="10" id="KW-0443">Lipid metabolism</keyword>
<accession>A0A7C5AN04</accession>
<evidence type="ECO:0000256" key="16">
    <source>
        <dbReference type="SAM" id="Phobius"/>
    </source>
</evidence>
<comment type="catalytic activity">
    <reaction evidence="14">
        <text>a CDP-1,2-diacyl-sn-glycerol + sn-glycerol 3-phosphate = a 1,2-diacyl-sn-glycero-3-phospho-(1'-sn-glycero-3'-phosphate) + CMP + H(+)</text>
        <dbReference type="Rhea" id="RHEA:12593"/>
        <dbReference type="ChEBI" id="CHEBI:15378"/>
        <dbReference type="ChEBI" id="CHEBI:57597"/>
        <dbReference type="ChEBI" id="CHEBI:58332"/>
        <dbReference type="ChEBI" id="CHEBI:60110"/>
        <dbReference type="ChEBI" id="CHEBI:60377"/>
        <dbReference type="EC" id="2.7.8.5"/>
    </reaction>
</comment>
<evidence type="ECO:0000256" key="4">
    <source>
        <dbReference type="ARBA" id="ARBA00013170"/>
    </source>
</evidence>
<evidence type="ECO:0000256" key="13">
    <source>
        <dbReference type="ARBA" id="ARBA00023264"/>
    </source>
</evidence>
<feature type="transmembrane region" description="Helical" evidence="16">
    <location>
        <begin position="41"/>
        <end position="62"/>
    </location>
</feature>
<comment type="pathway">
    <text evidence="2">Phospholipid metabolism; phosphatidylglycerol biosynthesis; phosphatidylglycerol from CDP-diacylglycerol: step 1/2.</text>
</comment>
<evidence type="ECO:0000256" key="12">
    <source>
        <dbReference type="ARBA" id="ARBA00023209"/>
    </source>
</evidence>
<evidence type="ECO:0000256" key="10">
    <source>
        <dbReference type="ARBA" id="ARBA00023098"/>
    </source>
</evidence>
<feature type="transmembrane region" description="Helical" evidence="16">
    <location>
        <begin position="12"/>
        <end position="35"/>
    </location>
</feature>
<dbReference type="PROSITE" id="PS00379">
    <property type="entry name" value="CDP_ALCOHOL_P_TRANSF"/>
    <property type="match status" value="1"/>
</dbReference>
<dbReference type="PIRSF" id="PIRSF000847">
    <property type="entry name" value="Phos_ph_gly_syn"/>
    <property type="match status" value="1"/>
</dbReference>
<dbReference type="InterPro" id="IPR004570">
    <property type="entry name" value="Phosphatidylglycerol_P_synth"/>
</dbReference>
<evidence type="ECO:0000256" key="7">
    <source>
        <dbReference type="ARBA" id="ARBA00022679"/>
    </source>
</evidence>
<evidence type="ECO:0000256" key="9">
    <source>
        <dbReference type="ARBA" id="ARBA00022989"/>
    </source>
</evidence>
<feature type="transmembrane region" description="Helical" evidence="16">
    <location>
        <begin position="159"/>
        <end position="177"/>
    </location>
</feature>
<comment type="subcellular location">
    <subcellularLocation>
        <location evidence="1">Membrane</location>
        <topology evidence="1">Multi-pass membrane protein</topology>
    </subcellularLocation>
</comment>
<dbReference type="InterPro" id="IPR050324">
    <property type="entry name" value="CDP-alcohol_PTase-I"/>
</dbReference>
<organism evidence="17">
    <name type="scientific">Desulfobacca acetoxidans</name>
    <dbReference type="NCBI Taxonomy" id="60893"/>
    <lineage>
        <taxon>Bacteria</taxon>
        <taxon>Pseudomonadati</taxon>
        <taxon>Thermodesulfobacteriota</taxon>
        <taxon>Desulfobaccia</taxon>
        <taxon>Desulfobaccales</taxon>
        <taxon>Desulfobaccaceae</taxon>
        <taxon>Desulfobacca</taxon>
    </lineage>
</organism>
<evidence type="ECO:0000256" key="11">
    <source>
        <dbReference type="ARBA" id="ARBA00023136"/>
    </source>
</evidence>
<evidence type="ECO:0000313" key="17">
    <source>
        <dbReference type="EMBL" id="HGZ12469.1"/>
    </source>
</evidence>
<evidence type="ECO:0000256" key="3">
    <source>
        <dbReference type="ARBA" id="ARBA00010441"/>
    </source>
</evidence>
<gene>
    <name evidence="17" type="ORF">ENW48_09670</name>
</gene>
<evidence type="ECO:0000256" key="14">
    <source>
        <dbReference type="ARBA" id="ARBA00048586"/>
    </source>
</evidence>
<proteinExistence type="inferred from homology"/>
<keyword evidence="8 16" id="KW-0812">Transmembrane</keyword>
<evidence type="ECO:0000256" key="8">
    <source>
        <dbReference type="ARBA" id="ARBA00022692"/>
    </source>
</evidence>
<keyword evidence="7 15" id="KW-0808">Transferase</keyword>
<feature type="transmembrane region" description="Helical" evidence="16">
    <location>
        <begin position="74"/>
        <end position="93"/>
    </location>
</feature>
<comment type="caution">
    <text evidence="17">The sequence shown here is derived from an EMBL/GenBank/DDBJ whole genome shotgun (WGS) entry which is preliminary data.</text>
</comment>
<dbReference type="Gene3D" id="1.20.120.1760">
    <property type="match status" value="1"/>
</dbReference>
<comment type="similarity">
    <text evidence="3 15">Belongs to the CDP-alcohol phosphatidyltransferase class-I family.</text>
</comment>
<dbReference type="InterPro" id="IPR043130">
    <property type="entry name" value="CDP-OH_PTrfase_TM_dom"/>
</dbReference>
<keyword evidence="12" id="KW-0594">Phospholipid biosynthesis</keyword>
<reference evidence="17" key="1">
    <citation type="journal article" date="2020" name="mSystems">
        <title>Genome- and Community-Level Interaction Insights into Carbon Utilization and Element Cycling Functions of Hydrothermarchaeota in Hydrothermal Sediment.</title>
        <authorList>
            <person name="Zhou Z."/>
            <person name="Liu Y."/>
            <person name="Xu W."/>
            <person name="Pan J."/>
            <person name="Luo Z.H."/>
            <person name="Li M."/>
        </authorList>
    </citation>
    <scope>NUCLEOTIDE SEQUENCE [LARGE SCALE GENOMIC DNA]</scope>
    <source>
        <strain evidence="17">SpSt-853</strain>
    </source>
</reference>
<dbReference type="EC" id="2.7.8.5" evidence="4"/>
<protein>
    <recommendedName>
        <fullName evidence="5">CDP-diacylglycerol--glycerol-3-phosphate 3-phosphatidyltransferase</fullName>
        <ecNumber evidence="4">2.7.8.5</ecNumber>
    </recommendedName>
</protein>
<keyword evidence="13" id="KW-1208">Phospholipid metabolism</keyword>
<dbReference type="Pfam" id="PF01066">
    <property type="entry name" value="CDP-OH_P_transf"/>
    <property type="match status" value="1"/>
</dbReference>
<evidence type="ECO:0000256" key="6">
    <source>
        <dbReference type="ARBA" id="ARBA00022516"/>
    </source>
</evidence>
<evidence type="ECO:0000256" key="5">
    <source>
        <dbReference type="ARBA" id="ARBA00014944"/>
    </source>
</evidence>
<dbReference type="GO" id="GO:0008444">
    <property type="term" value="F:CDP-diacylglycerol-glycerol-3-phosphate 3-phosphatidyltransferase activity"/>
    <property type="evidence" value="ECO:0007669"/>
    <property type="project" value="UniProtKB-EC"/>
</dbReference>
<keyword evidence="11 16" id="KW-0472">Membrane</keyword>
<sequence>MRTNADYSRVITIPNLITLFRILLTPIFIICLIQGYHREALSVFILAGITDLADGLVARVWGQRSPLGTYLDPLADKLLLSSSFIALSIYRLIPPWLMVVVLSRDLVLVLGVLVFTLASYPILIRPTWAGKLSAGLQMAAVFLVLSRSLWVLPQGFLQGWFWLTAGFTTGSGIHYVLRALGEVARSSQNKDHSR</sequence>
<dbReference type="InterPro" id="IPR000462">
    <property type="entry name" value="CDP-OH_P_trans"/>
</dbReference>
<feature type="transmembrane region" description="Helical" evidence="16">
    <location>
        <begin position="105"/>
        <end position="123"/>
    </location>
</feature>
<keyword evidence="6" id="KW-0444">Lipid biosynthesis</keyword>
<dbReference type="EMBL" id="DTKJ01000064">
    <property type="protein sequence ID" value="HGZ12469.1"/>
    <property type="molecule type" value="Genomic_DNA"/>
</dbReference>
<dbReference type="AlphaFoldDB" id="A0A7C5AN04"/>
<dbReference type="PANTHER" id="PTHR14269">
    <property type="entry name" value="CDP-DIACYLGLYCEROL--GLYCEROL-3-PHOSPHATE 3-PHOSPHATIDYLTRANSFERASE-RELATED"/>
    <property type="match status" value="1"/>
</dbReference>
<evidence type="ECO:0000256" key="2">
    <source>
        <dbReference type="ARBA" id="ARBA00005042"/>
    </source>
</evidence>
<dbReference type="InterPro" id="IPR048254">
    <property type="entry name" value="CDP_ALCOHOL_P_TRANSF_CS"/>
</dbReference>
<evidence type="ECO:0000256" key="1">
    <source>
        <dbReference type="ARBA" id="ARBA00004141"/>
    </source>
</evidence>
<keyword evidence="9 16" id="KW-1133">Transmembrane helix</keyword>
<dbReference type="GO" id="GO:0032049">
    <property type="term" value="P:cardiolipin biosynthetic process"/>
    <property type="evidence" value="ECO:0007669"/>
    <property type="project" value="TreeGrafter"/>
</dbReference>
<name>A0A7C5AN04_9BACT</name>